<dbReference type="EMBL" id="QPFP01000005">
    <property type="protein sequence ID" value="TEB36517.1"/>
    <property type="molecule type" value="Genomic_DNA"/>
</dbReference>
<evidence type="ECO:0000256" key="3">
    <source>
        <dbReference type="ARBA" id="ARBA00023315"/>
    </source>
</evidence>
<dbReference type="InterPro" id="IPR042231">
    <property type="entry name" value="Cho/carn_acyl_trans_2"/>
</dbReference>
<dbReference type="STRING" id="71717.A0A4Y7TQQ8"/>
<dbReference type="Gene3D" id="3.30.559.70">
    <property type="entry name" value="Choline/Carnitine o-acyltransferase, domain 2"/>
    <property type="match status" value="1"/>
</dbReference>
<dbReference type="PANTHER" id="PTHR22589:SF103">
    <property type="entry name" value="CARNITINE O-ACETYL-TRANSFERASE, ISOFORM A-RELATED"/>
    <property type="match status" value="1"/>
</dbReference>
<keyword evidence="2 5" id="KW-0808">Transferase</keyword>
<feature type="domain" description="Choline/carnitine acyltransferase" evidence="6">
    <location>
        <begin position="34"/>
        <end position="601"/>
    </location>
</feature>
<evidence type="ECO:0000256" key="2">
    <source>
        <dbReference type="ARBA" id="ARBA00022679"/>
    </source>
</evidence>
<dbReference type="PROSITE" id="PS00440">
    <property type="entry name" value="ACYLTRANSF_C_2"/>
    <property type="match status" value="1"/>
</dbReference>
<dbReference type="AlphaFoldDB" id="A0A4Y7TQQ8"/>
<dbReference type="InterPro" id="IPR000542">
    <property type="entry name" value="Carn_acyl_trans"/>
</dbReference>
<evidence type="ECO:0000256" key="1">
    <source>
        <dbReference type="ARBA" id="ARBA00005232"/>
    </source>
</evidence>
<dbReference type="PROSITE" id="PS00439">
    <property type="entry name" value="ACYLTRANSF_C_1"/>
    <property type="match status" value="1"/>
</dbReference>
<dbReference type="InterPro" id="IPR039551">
    <property type="entry name" value="Cho/carn_acyl_trans"/>
</dbReference>
<evidence type="ECO:0000259" key="6">
    <source>
        <dbReference type="Pfam" id="PF00755"/>
    </source>
</evidence>
<proteinExistence type="inferred from homology"/>
<name>A0A4Y7TQQ8_COPMI</name>
<keyword evidence="8" id="KW-1185">Reference proteome</keyword>
<feature type="active site" description="Proton acceptor" evidence="4">
    <location>
        <position position="336"/>
    </location>
</feature>
<accession>A0A4Y7TQQ8</accession>
<comment type="similarity">
    <text evidence="1 5">Belongs to the carnitine/choline acetyltransferase family.</text>
</comment>
<dbReference type="OrthoDB" id="240216at2759"/>
<dbReference type="SUPFAM" id="SSF52777">
    <property type="entry name" value="CoA-dependent acyltransferases"/>
    <property type="match status" value="2"/>
</dbReference>
<comment type="caution">
    <text evidence="7">The sequence shown here is derived from an EMBL/GenBank/DDBJ whole genome shotgun (WGS) entry which is preliminary data.</text>
</comment>
<reference evidence="7 8" key="1">
    <citation type="journal article" date="2019" name="Nat. Ecol. Evol.">
        <title>Megaphylogeny resolves global patterns of mushroom evolution.</title>
        <authorList>
            <person name="Varga T."/>
            <person name="Krizsan K."/>
            <person name="Foldi C."/>
            <person name="Dima B."/>
            <person name="Sanchez-Garcia M."/>
            <person name="Sanchez-Ramirez S."/>
            <person name="Szollosi G.J."/>
            <person name="Szarkandi J.G."/>
            <person name="Papp V."/>
            <person name="Albert L."/>
            <person name="Andreopoulos W."/>
            <person name="Angelini C."/>
            <person name="Antonin V."/>
            <person name="Barry K.W."/>
            <person name="Bougher N.L."/>
            <person name="Buchanan P."/>
            <person name="Buyck B."/>
            <person name="Bense V."/>
            <person name="Catcheside P."/>
            <person name="Chovatia M."/>
            <person name="Cooper J."/>
            <person name="Damon W."/>
            <person name="Desjardin D."/>
            <person name="Finy P."/>
            <person name="Geml J."/>
            <person name="Haridas S."/>
            <person name="Hughes K."/>
            <person name="Justo A."/>
            <person name="Karasinski D."/>
            <person name="Kautmanova I."/>
            <person name="Kiss B."/>
            <person name="Kocsube S."/>
            <person name="Kotiranta H."/>
            <person name="LaButti K.M."/>
            <person name="Lechner B.E."/>
            <person name="Liimatainen K."/>
            <person name="Lipzen A."/>
            <person name="Lukacs Z."/>
            <person name="Mihaltcheva S."/>
            <person name="Morgado L.N."/>
            <person name="Niskanen T."/>
            <person name="Noordeloos M.E."/>
            <person name="Ohm R.A."/>
            <person name="Ortiz-Santana B."/>
            <person name="Ovrebo C."/>
            <person name="Racz N."/>
            <person name="Riley R."/>
            <person name="Savchenko A."/>
            <person name="Shiryaev A."/>
            <person name="Soop K."/>
            <person name="Spirin V."/>
            <person name="Szebenyi C."/>
            <person name="Tomsovsky M."/>
            <person name="Tulloss R.E."/>
            <person name="Uehling J."/>
            <person name="Grigoriev I.V."/>
            <person name="Vagvolgyi C."/>
            <person name="Papp T."/>
            <person name="Martin F.M."/>
            <person name="Miettinen O."/>
            <person name="Hibbett D.S."/>
            <person name="Nagy L.G."/>
        </authorList>
    </citation>
    <scope>NUCLEOTIDE SEQUENCE [LARGE SCALE GENOMIC DNA]</scope>
    <source>
        <strain evidence="7 8">FP101781</strain>
    </source>
</reference>
<evidence type="ECO:0000256" key="5">
    <source>
        <dbReference type="RuleBase" id="RU003801"/>
    </source>
</evidence>
<dbReference type="Gene3D" id="3.30.559.10">
    <property type="entry name" value="Chloramphenicol acetyltransferase-like domain"/>
    <property type="match status" value="1"/>
</dbReference>
<dbReference type="PANTHER" id="PTHR22589">
    <property type="entry name" value="CARNITINE O-ACYLTRANSFERASE"/>
    <property type="match status" value="1"/>
</dbReference>
<evidence type="ECO:0000313" key="8">
    <source>
        <dbReference type="Proteomes" id="UP000298030"/>
    </source>
</evidence>
<organism evidence="7 8">
    <name type="scientific">Coprinellus micaceus</name>
    <name type="common">Glistening ink-cap mushroom</name>
    <name type="synonym">Coprinus micaceus</name>
    <dbReference type="NCBI Taxonomy" id="71717"/>
    <lineage>
        <taxon>Eukaryota</taxon>
        <taxon>Fungi</taxon>
        <taxon>Dikarya</taxon>
        <taxon>Basidiomycota</taxon>
        <taxon>Agaricomycotina</taxon>
        <taxon>Agaricomycetes</taxon>
        <taxon>Agaricomycetidae</taxon>
        <taxon>Agaricales</taxon>
        <taxon>Agaricineae</taxon>
        <taxon>Psathyrellaceae</taxon>
        <taxon>Coprinellus</taxon>
    </lineage>
</organism>
<keyword evidence="3 5" id="KW-0012">Acyltransferase</keyword>
<gene>
    <name evidence="7" type="ORF">FA13DRAFT_1622853</name>
</gene>
<evidence type="ECO:0000313" key="7">
    <source>
        <dbReference type="EMBL" id="TEB36517.1"/>
    </source>
</evidence>
<dbReference type="Proteomes" id="UP000298030">
    <property type="component" value="Unassembled WGS sequence"/>
</dbReference>
<dbReference type="InterPro" id="IPR023213">
    <property type="entry name" value="CAT-like_dom_sf"/>
</dbReference>
<sequence>MSTKLARPENWKEQAPEALPGSLTFAAQSSLPKLPVPKLEDTLTRLKETLKPIAWSEDEFNAVSRKIDAFSVGQGPELHRRLVEHDKGTKQWLEKWWDDGPYLGYRDSVVINVSYYYGFDVPKPGKFSSPAERAAGIARSAMIFRQKLKQGLVQPDASFCMDTYRWMFDCCRVPGIEGIDWSVTYSKPGDLGDSGHIIVIRKNRVWKIEAARDGKILSTADFTRQLQYIYDNTVGEHPGVGVLTASNRDVWAKPLQDLEELSKSPNNAEVIKAIHSSAFIISLEDAKPSDPVHHSRALWHGDFVAGFPVGLRNRWVDKPVQFVVFDNAYAGLMGEHSVMDGTPTARMCDEILDWLEDPSFDHGAPLTTTKDVPVPLDWDVTLATTEAIAKADVAARELCESQDLGFYLTSYGKDAIKKFGVSPDSWAQMIVQLAYRRLLNGQKRNGGTYEAATTRRFFKGRTEAIRVVSEESDAWVVSMDDPTVSPAQRKALFDAATKRHITLAKAAGQGQGVDRHLFGLKKVLAEGEKAPELFSDPVLARSNHWVLSTSAIFSKHFPVYGWGEVVPDGFGVAYMTGFNDRLQYTITSRREMPNKQFIDEIAKAADELYQLHSEVPNPKSML</sequence>
<protein>
    <submittedName>
        <fullName evidence="7">Carnitine acetyl transferase</fullName>
    </submittedName>
</protein>
<dbReference type="GO" id="GO:0016746">
    <property type="term" value="F:acyltransferase activity"/>
    <property type="evidence" value="ECO:0007669"/>
    <property type="project" value="UniProtKB-KW"/>
</dbReference>
<evidence type="ECO:0000256" key="4">
    <source>
        <dbReference type="PIRSR" id="PIRSR600542-1"/>
    </source>
</evidence>
<dbReference type="Pfam" id="PF00755">
    <property type="entry name" value="Carn_acyltransf"/>
    <property type="match status" value="1"/>
</dbReference>